<dbReference type="Gene3D" id="3.90.190.10">
    <property type="entry name" value="Protein tyrosine phosphatase superfamily"/>
    <property type="match status" value="1"/>
</dbReference>
<dbReference type="RefSeq" id="WP_084091104.1">
    <property type="nucleotide sequence ID" value="NZ_FWXD01000013.1"/>
</dbReference>
<dbReference type="InterPro" id="IPR016130">
    <property type="entry name" value="Tyr_Pase_AS"/>
</dbReference>
<organism evidence="5 6">
    <name type="scientific">Andreprevotia lacus DSM 23236</name>
    <dbReference type="NCBI Taxonomy" id="1121001"/>
    <lineage>
        <taxon>Bacteria</taxon>
        <taxon>Pseudomonadati</taxon>
        <taxon>Pseudomonadota</taxon>
        <taxon>Betaproteobacteria</taxon>
        <taxon>Neisseriales</taxon>
        <taxon>Chitinibacteraceae</taxon>
        <taxon>Andreprevotia</taxon>
    </lineage>
</organism>
<feature type="chain" id="PRO_5011963878" evidence="3">
    <location>
        <begin position="22"/>
        <end position="194"/>
    </location>
</feature>
<evidence type="ECO:0000256" key="2">
    <source>
        <dbReference type="ARBA" id="ARBA00022801"/>
    </source>
</evidence>
<dbReference type="SUPFAM" id="SSF52799">
    <property type="entry name" value="(Phosphotyrosine protein) phosphatases II"/>
    <property type="match status" value="1"/>
</dbReference>
<dbReference type="CDD" id="cd14529">
    <property type="entry name" value="TpbA-like"/>
    <property type="match status" value="1"/>
</dbReference>
<sequence>MSDPRFVSLLLLALLAAPVHAEQAAVPAHRPAEWAQPVGNGPISNLYRITPQLYRSAALTRDDVAQLKQLGVRKVISFRAFHSDDKILADSQIEILRIPINTWNIRDQDMIAALRALHHLDRDGPVLIHCQHGADRTGLVSALYRVVYQGWSKQQALDELENGGYGFHAMWQNIKRYMNDVDIAKLRSAVDAAG</sequence>
<accession>A0A1W1XR52</accession>
<keyword evidence="2" id="KW-0378">Hydrolase</keyword>
<dbReference type="InterPro" id="IPR029021">
    <property type="entry name" value="Prot-tyrosine_phosphatase-like"/>
</dbReference>
<dbReference type="InterPro" id="IPR057023">
    <property type="entry name" value="PTP-SAK"/>
</dbReference>
<gene>
    <name evidence="5" type="ORF">SAMN02745857_02469</name>
</gene>
<evidence type="ECO:0000256" key="3">
    <source>
        <dbReference type="SAM" id="SignalP"/>
    </source>
</evidence>
<protein>
    <submittedName>
        <fullName evidence="5">Tyrosine phosphatase family protein</fullName>
    </submittedName>
</protein>
<dbReference type="GO" id="GO:0016791">
    <property type="term" value="F:phosphatase activity"/>
    <property type="evidence" value="ECO:0007669"/>
    <property type="project" value="TreeGrafter"/>
</dbReference>
<dbReference type="AlphaFoldDB" id="A0A1W1XR52"/>
<evidence type="ECO:0000313" key="6">
    <source>
        <dbReference type="Proteomes" id="UP000192761"/>
    </source>
</evidence>
<dbReference type="OrthoDB" id="9814896at2"/>
<dbReference type="InterPro" id="IPR000387">
    <property type="entry name" value="Tyr_Pase_dom"/>
</dbReference>
<evidence type="ECO:0000259" key="4">
    <source>
        <dbReference type="PROSITE" id="PS50056"/>
    </source>
</evidence>
<keyword evidence="6" id="KW-1185">Reference proteome</keyword>
<evidence type="ECO:0000313" key="5">
    <source>
        <dbReference type="EMBL" id="SMC26376.1"/>
    </source>
</evidence>
<dbReference type="PROSITE" id="PS50056">
    <property type="entry name" value="TYR_PHOSPHATASE_2"/>
    <property type="match status" value="1"/>
</dbReference>
<proteinExistence type="inferred from homology"/>
<name>A0A1W1XR52_9NEIS</name>
<dbReference type="EMBL" id="FWXD01000013">
    <property type="protein sequence ID" value="SMC26376.1"/>
    <property type="molecule type" value="Genomic_DNA"/>
</dbReference>
<dbReference type="STRING" id="1121001.SAMN02745857_02469"/>
<dbReference type="Pfam" id="PF22784">
    <property type="entry name" value="PTP-SAK"/>
    <property type="match status" value="1"/>
</dbReference>
<dbReference type="PANTHER" id="PTHR31126:SF72">
    <property type="entry name" value="DUAL SPECIFICITY PROTEIN PHOSPHATASE TPBA"/>
    <property type="match status" value="1"/>
</dbReference>
<reference evidence="5 6" key="1">
    <citation type="submission" date="2017-04" db="EMBL/GenBank/DDBJ databases">
        <authorList>
            <person name="Afonso C.L."/>
            <person name="Miller P.J."/>
            <person name="Scott M.A."/>
            <person name="Spackman E."/>
            <person name="Goraichik I."/>
            <person name="Dimitrov K.M."/>
            <person name="Suarez D.L."/>
            <person name="Swayne D.E."/>
        </authorList>
    </citation>
    <scope>NUCLEOTIDE SEQUENCE [LARGE SCALE GENOMIC DNA]</scope>
    <source>
        <strain evidence="5 6">DSM 23236</strain>
    </source>
</reference>
<comment type="similarity">
    <text evidence="1">Belongs to the protein-tyrosine phosphatase family.</text>
</comment>
<evidence type="ECO:0000256" key="1">
    <source>
        <dbReference type="ARBA" id="ARBA00009580"/>
    </source>
</evidence>
<feature type="domain" description="Tyrosine specific protein phosphatases" evidence="4">
    <location>
        <begin position="108"/>
        <end position="162"/>
    </location>
</feature>
<feature type="signal peptide" evidence="3">
    <location>
        <begin position="1"/>
        <end position="21"/>
    </location>
</feature>
<dbReference type="PANTHER" id="PTHR31126">
    <property type="entry name" value="TYROSINE-PROTEIN PHOSPHATASE"/>
    <property type="match status" value="1"/>
</dbReference>
<dbReference type="PROSITE" id="PS00383">
    <property type="entry name" value="TYR_PHOSPHATASE_1"/>
    <property type="match status" value="1"/>
</dbReference>
<keyword evidence="3" id="KW-0732">Signal</keyword>
<dbReference type="Proteomes" id="UP000192761">
    <property type="component" value="Unassembled WGS sequence"/>
</dbReference>